<feature type="domain" description="HMG box" evidence="6">
    <location>
        <begin position="81"/>
        <end position="149"/>
    </location>
</feature>
<dbReference type="PROSITE" id="PS50118">
    <property type="entry name" value="HMG_BOX_2"/>
    <property type="match status" value="1"/>
</dbReference>
<evidence type="ECO:0000313" key="7">
    <source>
        <dbReference type="Proteomes" id="UP000695000"/>
    </source>
</evidence>
<gene>
    <name evidence="8" type="primary">LOC108564354</name>
</gene>
<reference evidence="8" key="1">
    <citation type="submission" date="2025-08" db="UniProtKB">
        <authorList>
            <consortium name="RefSeq"/>
        </authorList>
    </citation>
    <scope>IDENTIFICATION</scope>
    <source>
        <tissue evidence="8">Whole Larva</tissue>
    </source>
</reference>
<proteinExistence type="predicted"/>
<dbReference type="PANTHER" id="PTHR46040">
    <property type="entry name" value="HIGH MOBILITY GROUP PROTEIN 2"/>
    <property type="match status" value="1"/>
</dbReference>
<feature type="region of interest" description="Disordered" evidence="5">
    <location>
        <begin position="1"/>
        <end position="87"/>
    </location>
</feature>
<dbReference type="InterPro" id="IPR009071">
    <property type="entry name" value="HMG_box_dom"/>
</dbReference>
<name>A0ABM1MWB4_NICVS</name>
<feature type="coiled-coil region" evidence="4">
    <location>
        <begin position="241"/>
        <end position="268"/>
    </location>
</feature>
<dbReference type="Gene3D" id="1.10.30.10">
    <property type="entry name" value="High mobility group box domain"/>
    <property type="match status" value="1"/>
</dbReference>
<sequence length="333" mass="37932">MEGSVLVSGSPGINLAPIDTLNTNGNAVVPTTSSPQENKSIIVKPGGSNDEKAPDSSDNISQKTRGPKGKKRKKPKDSTAPRHPLTGYVRFLNDRRESVRTENPTLPFAEITKILASEWSNLPADQKQQYLDAAEQDRERYTREYNAYKQTDAYKQFTQQQNEKKMKEQKDDKPMQMQPVTIPKEKELQNNNDLDFSSNFDIPIFTEEFLDHNKLRDAELRQLRKSNTDYEQQNSILHKHIENMKVGIEKLENEIMQQKKNNNSLQLHLEHLRTTLTTGFSSVKLPGVKEAASIQTIDNYMSNLHSILLENSSHDANLLQTVRDIVGRLEFNG</sequence>
<accession>A0ABM1MWB4</accession>
<keyword evidence="2 3" id="KW-0539">Nucleus</keyword>
<dbReference type="GeneID" id="108564354"/>
<feature type="coiled-coil region" evidence="4">
    <location>
        <begin position="124"/>
        <end position="151"/>
    </location>
</feature>
<dbReference type="InterPro" id="IPR051965">
    <property type="entry name" value="ChromReg_NeuronalGeneExpr"/>
</dbReference>
<dbReference type="SUPFAM" id="SSF47095">
    <property type="entry name" value="HMG-box"/>
    <property type="match status" value="1"/>
</dbReference>
<evidence type="ECO:0000313" key="8">
    <source>
        <dbReference type="RefSeq" id="XP_017778864.1"/>
    </source>
</evidence>
<evidence type="ECO:0000256" key="5">
    <source>
        <dbReference type="SAM" id="MobiDB-lite"/>
    </source>
</evidence>
<keyword evidence="4" id="KW-0175">Coiled coil</keyword>
<dbReference type="Proteomes" id="UP000695000">
    <property type="component" value="Unplaced"/>
</dbReference>
<feature type="compositionally biased region" description="Polar residues" evidence="5">
    <location>
        <begin position="20"/>
        <end position="39"/>
    </location>
</feature>
<dbReference type="CDD" id="cd21980">
    <property type="entry name" value="HMG-box_HMG20"/>
    <property type="match status" value="1"/>
</dbReference>
<evidence type="ECO:0000259" key="6">
    <source>
        <dbReference type="PROSITE" id="PS50118"/>
    </source>
</evidence>
<dbReference type="SMART" id="SM00398">
    <property type="entry name" value="HMG"/>
    <property type="match status" value="1"/>
</dbReference>
<organism evidence="7 8">
    <name type="scientific">Nicrophorus vespilloides</name>
    <name type="common">Boreal carrion beetle</name>
    <dbReference type="NCBI Taxonomy" id="110193"/>
    <lineage>
        <taxon>Eukaryota</taxon>
        <taxon>Metazoa</taxon>
        <taxon>Ecdysozoa</taxon>
        <taxon>Arthropoda</taxon>
        <taxon>Hexapoda</taxon>
        <taxon>Insecta</taxon>
        <taxon>Pterygota</taxon>
        <taxon>Neoptera</taxon>
        <taxon>Endopterygota</taxon>
        <taxon>Coleoptera</taxon>
        <taxon>Polyphaga</taxon>
        <taxon>Staphyliniformia</taxon>
        <taxon>Silphidae</taxon>
        <taxon>Nicrophorinae</taxon>
        <taxon>Nicrophorus</taxon>
    </lineage>
</organism>
<dbReference type="PANTHER" id="PTHR46040:SF3">
    <property type="entry name" value="HIGH MOBILITY GROUP PROTEIN 2"/>
    <property type="match status" value="1"/>
</dbReference>
<keyword evidence="1 3" id="KW-0238">DNA-binding</keyword>
<evidence type="ECO:0000256" key="3">
    <source>
        <dbReference type="PROSITE-ProRule" id="PRU00267"/>
    </source>
</evidence>
<feature type="DNA-binding region" description="HMG box" evidence="3">
    <location>
        <begin position="81"/>
        <end position="149"/>
    </location>
</feature>
<evidence type="ECO:0000256" key="1">
    <source>
        <dbReference type="ARBA" id="ARBA00023125"/>
    </source>
</evidence>
<dbReference type="RefSeq" id="XP_017778864.1">
    <property type="nucleotide sequence ID" value="XM_017923375.1"/>
</dbReference>
<dbReference type="Pfam" id="PF00505">
    <property type="entry name" value="HMG_box"/>
    <property type="match status" value="1"/>
</dbReference>
<feature type="compositionally biased region" description="Basic residues" evidence="5">
    <location>
        <begin position="65"/>
        <end position="75"/>
    </location>
</feature>
<protein>
    <submittedName>
        <fullName evidence="8">High mobility group protein 20A-like isoform X1</fullName>
    </submittedName>
</protein>
<evidence type="ECO:0000256" key="2">
    <source>
        <dbReference type="ARBA" id="ARBA00023242"/>
    </source>
</evidence>
<keyword evidence="7" id="KW-1185">Reference proteome</keyword>
<dbReference type="InterPro" id="IPR036910">
    <property type="entry name" value="HMG_box_dom_sf"/>
</dbReference>
<evidence type="ECO:0000256" key="4">
    <source>
        <dbReference type="SAM" id="Coils"/>
    </source>
</evidence>